<dbReference type="Pfam" id="PF08728">
    <property type="entry name" value="CRT10"/>
    <property type="match status" value="2"/>
</dbReference>
<feature type="region of interest" description="Disordered" evidence="1">
    <location>
        <begin position="496"/>
        <end position="533"/>
    </location>
</feature>
<sequence length="816" mass="90320">MQSTEGKRRLFRPATVGTCHAQTATDRFGDDAKRAILDRERTLLGLHPAGIEWPILWPSTEDDDHRVPATSIYKLVPTMESYRNNLTALSQKYNLYFSAYRGRVFVYVPRSAPKQTLPRHPDLQLVTSSSEVAMLVRGYLDSRSPHSINHMIVGSLGQEEIVLTCHDDGDVVAFYTKDIAECILAKADLPSSAMPEQRRASMSTLNTGNVPKPFFHENVGISAWGLAVHQKSRLIAVSSNRFEVTVFAPALATNESRSSRDCDCVACCDGVESLVRRRARNWRIVVSLGPLADNIPNISFVDDKYGNAEKISAIDIKGAMWLANIWKASQAAIRVMPSNSQLLKSEEFWPAASRGWGILALPNSSFLPVETEEELLGAAPKDLELVPKLQAGPHPVVNMAKALQDLPDNPCAPPPIRPHVTRVQNQPAEGLEVVADIWDDALASGHVSDDDESEFGESEPGEGTEADDDLEAGVDLELEGEEGEGEDDAEVFYNMPITGGTAAPSDVPPELADQAEETNMEQETEHANTTASPYPAEGSVALQNLFTDLFSSPIRLDPESDGTSDGYLHRPPPSSECLKLRSNNNPPTCLDMIYTPHSGKVFRISRHRNTLAAFLMKVPESNENTAGYVTGLGGFAERYHMLRTYEKDMEMRSLDKARQRGLPEMGILCPNALTMGLTPGRFMTPHFRATSRLNMVLHIPELSLVVIGSPIGRVLLVTPTRLVKPIEKLSGLLHYGLRIDWVLPRQSDEAVFRVNKRPLHGMAVGPVQEDDVLGDGDEKRRVAAPRRYRLMLHYRNHDILTYEISREEQTAKLCIF</sequence>
<dbReference type="InterPro" id="IPR014839">
    <property type="entry name" value="Crt10"/>
</dbReference>
<proteinExistence type="predicted"/>
<organism evidence="2 3">
    <name type="scientific">Metarhizium rileyi (strain RCEF 4871)</name>
    <name type="common">Nomuraea rileyi</name>
    <dbReference type="NCBI Taxonomy" id="1649241"/>
    <lineage>
        <taxon>Eukaryota</taxon>
        <taxon>Fungi</taxon>
        <taxon>Dikarya</taxon>
        <taxon>Ascomycota</taxon>
        <taxon>Pezizomycotina</taxon>
        <taxon>Sordariomycetes</taxon>
        <taxon>Hypocreomycetidae</taxon>
        <taxon>Hypocreales</taxon>
        <taxon>Clavicipitaceae</taxon>
        <taxon>Metarhizium</taxon>
    </lineage>
</organism>
<feature type="compositionally biased region" description="Acidic residues" evidence="1">
    <location>
        <begin position="449"/>
        <end position="471"/>
    </location>
</feature>
<protein>
    <submittedName>
        <fullName evidence="2">Ribonucleotide reductase, transcriptional regulator CRT10</fullName>
    </submittedName>
</protein>
<dbReference type="Proteomes" id="UP000243498">
    <property type="component" value="Unassembled WGS sequence"/>
</dbReference>
<name>A0A167I5H1_METRR</name>
<keyword evidence="3" id="KW-1185">Reference proteome</keyword>
<gene>
    <name evidence="2" type="ORF">NOR_01935</name>
</gene>
<evidence type="ECO:0000256" key="1">
    <source>
        <dbReference type="SAM" id="MobiDB-lite"/>
    </source>
</evidence>
<dbReference type="OMA" id="ADNIPNV"/>
<dbReference type="STRING" id="1081105.A0A167I5H1"/>
<dbReference type="OrthoDB" id="5591786at2759"/>
<feature type="compositionally biased region" description="Acidic residues" evidence="1">
    <location>
        <begin position="513"/>
        <end position="522"/>
    </location>
</feature>
<dbReference type="AlphaFoldDB" id="A0A167I5H1"/>
<dbReference type="EMBL" id="AZHC01000004">
    <property type="protein sequence ID" value="OAA48685.1"/>
    <property type="molecule type" value="Genomic_DNA"/>
</dbReference>
<accession>A0A167I5H1</accession>
<feature type="region of interest" description="Disordered" evidence="1">
    <location>
        <begin position="445"/>
        <end position="471"/>
    </location>
</feature>
<evidence type="ECO:0000313" key="3">
    <source>
        <dbReference type="Proteomes" id="UP000243498"/>
    </source>
</evidence>
<reference evidence="2 3" key="1">
    <citation type="journal article" date="2016" name="Genome Biol. Evol.">
        <title>Divergent and convergent evolution of fungal pathogenicity.</title>
        <authorList>
            <person name="Shang Y."/>
            <person name="Xiao G."/>
            <person name="Zheng P."/>
            <person name="Cen K."/>
            <person name="Zhan S."/>
            <person name="Wang C."/>
        </authorList>
    </citation>
    <scope>NUCLEOTIDE SEQUENCE [LARGE SCALE GENOMIC DNA]</scope>
    <source>
        <strain evidence="2 3">RCEF 4871</strain>
    </source>
</reference>
<evidence type="ECO:0000313" key="2">
    <source>
        <dbReference type="EMBL" id="OAA48685.1"/>
    </source>
</evidence>
<comment type="caution">
    <text evidence="2">The sequence shown here is derived from an EMBL/GenBank/DDBJ whole genome shotgun (WGS) entry which is preliminary data.</text>
</comment>